<evidence type="ECO:0008006" key="4">
    <source>
        <dbReference type="Google" id="ProtNLM"/>
    </source>
</evidence>
<keyword evidence="1" id="KW-0732">Signal</keyword>
<reference evidence="2 3" key="1">
    <citation type="submission" date="2019-04" db="EMBL/GenBank/DDBJ databases">
        <title>Friends and foes A comparative genomics study of 23 Aspergillus species from section Flavi.</title>
        <authorList>
            <consortium name="DOE Joint Genome Institute"/>
            <person name="Kjaerbolling I."/>
            <person name="Vesth T."/>
            <person name="Frisvad J.C."/>
            <person name="Nybo J.L."/>
            <person name="Theobald S."/>
            <person name="Kildgaard S."/>
            <person name="Isbrandt T."/>
            <person name="Kuo A."/>
            <person name="Sato A."/>
            <person name="Lyhne E.K."/>
            <person name="Kogle M.E."/>
            <person name="Wiebenga A."/>
            <person name="Kun R.S."/>
            <person name="Lubbers R.J."/>
            <person name="Makela M.R."/>
            <person name="Barry K."/>
            <person name="Chovatia M."/>
            <person name="Clum A."/>
            <person name="Daum C."/>
            <person name="Haridas S."/>
            <person name="He G."/>
            <person name="LaButti K."/>
            <person name="Lipzen A."/>
            <person name="Mondo S."/>
            <person name="Riley R."/>
            <person name="Salamov A."/>
            <person name="Simmons B.A."/>
            <person name="Magnuson J.K."/>
            <person name="Henrissat B."/>
            <person name="Mortensen U.H."/>
            <person name="Larsen T.O."/>
            <person name="Devries R.P."/>
            <person name="Grigoriev I.V."/>
            <person name="Machida M."/>
            <person name="Baker S.E."/>
            <person name="Andersen M.R."/>
        </authorList>
    </citation>
    <scope>NUCLEOTIDE SEQUENCE [LARGE SCALE GENOMIC DNA]</scope>
    <source>
        <strain evidence="2 3">CBS 151.66</strain>
    </source>
</reference>
<accession>A0A5N5X2P7</accession>
<dbReference type="AlphaFoldDB" id="A0A5N5X2P7"/>
<name>A0A5N5X2P7_9EURO</name>
<gene>
    <name evidence="2" type="ORF">BDV29DRAFT_175199</name>
</gene>
<dbReference type="EMBL" id="ML732224">
    <property type="protein sequence ID" value="KAB8073570.1"/>
    <property type="molecule type" value="Genomic_DNA"/>
</dbReference>
<proteinExistence type="predicted"/>
<feature type="signal peptide" evidence="1">
    <location>
        <begin position="1"/>
        <end position="17"/>
    </location>
</feature>
<feature type="chain" id="PRO_5024796749" description="Secreted protein" evidence="1">
    <location>
        <begin position="18"/>
        <end position="71"/>
    </location>
</feature>
<evidence type="ECO:0000256" key="1">
    <source>
        <dbReference type="SAM" id="SignalP"/>
    </source>
</evidence>
<sequence length="71" mass="8351">MSLLHVLCAFFPGLVQDLLLLRFHPFIYLFTEQDGWCCGQRRSQLPRLPPFDDLLGPLLQRYEGQLSRMSR</sequence>
<protein>
    <recommendedName>
        <fullName evidence="4">Secreted protein</fullName>
    </recommendedName>
</protein>
<organism evidence="2 3">
    <name type="scientific">Aspergillus leporis</name>
    <dbReference type="NCBI Taxonomy" id="41062"/>
    <lineage>
        <taxon>Eukaryota</taxon>
        <taxon>Fungi</taxon>
        <taxon>Dikarya</taxon>
        <taxon>Ascomycota</taxon>
        <taxon>Pezizomycotina</taxon>
        <taxon>Eurotiomycetes</taxon>
        <taxon>Eurotiomycetidae</taxon>
        <taxon>Eurotiales</taxon>
        <taxon>Aspergillaceae</taxon>
        <taxon>Aspergillus</taxon>
        <taxon>Aspergillus subgen. Circumdati</taxon>
    </lineage>
</organism>
<keyword evidence="3" id="KW-1185">Reference proteome</keyword>
<dbReference type="Proteomes" id="UP000326565">
    <property type="component" value="Unassembled WGS sequence"/>
</dbReference>
<evidence type="ECO:0000313" key="2">
    <source>
        <dbReference type="EMBL" id="KAB8073570.1"/>
    </source>
</evidence>
<evidence type="ECO:0000313" key="3">
    <source>
        <dbReference type="Proteomes" id="UP000326565"/>
    </source>
</evidence>